<protein>
    <submittedName>
        <fullName evidence="1">Uncharacterized protein</fullName>
    </submittedName>
</protein>
<organism evidence="1 2">
    <name type="scientific">Alicyclobacillus vulcanalis</name>
    <dbReference type="NCBI Taxonomy" id="252246"/>
    <lineage>
        <taxon>Bacteria</taxon>
        <taxon>Bacillati</taxon>
        <taxon>Bacillota</taxon>
        <taxon>Bacilli</taxon>
        <taxon>Bacillales</taxon>
        <taxon>Alicyclobacillaceae</taxon>
        <taxon>Alicyclobacillus</taxon>
    </lineage>
</organism>
<proteinExistence type="predicted"/>
<sequence length="108" mass="12191">MTAVRTPSSLANHPKIKRLAMHLGESVPSVLGRVMLLAWWAADYAKGDDITRYDYDIEDAARWIGSPRDFTSALFKSAILTTDEEGHIYLSGFRYDGENDCFVFDLND</sequence>
<dbReference type="RefSeq" id="WP_076346959.1">
    <property type="nucleotide sequence ID" value="NZ_FTOO01000006.1"/>
</dbReference>
<dbReference type="STRING" id="252246.SAMN05421799_10666"/>
<dbReference type="AlphaFoldDB" id="A0A1N7MSI4"/>
<dbReference type="OrthoDB" id="7365718at2"/>
<name>A0A1N7MSI4_9BACL</name>
<reference evidence="2" key="1">
    <citation type="submission" date="2017-01" db="EMBL/GenBank/DDBJ databases">
        <authorList>
            <person name="Varghese N."/>
            <person name="Submissions S."/>
        </authorList>
    </citation>
    <scope>NUCLEOTIDE SEQUENCE [LARGE SCALE GENOMIC DNA]</scope>
    <source>
        <strain evidence="2">DSM 16176</strain>
    </source>
</reference>
<accession>A0A1N7MSI4</accession>
<keyword evidence="2" id="KW-1185">Reference proteome</keyword>
<gene>
    <name evidence="1" type="ORF">SAMN05421799_10666</name>
</gene>
<evidence type="ECO:0000313" key="2">
    <source>
        <dbReference type="Proteomes" id="UP000186156"/>
    </source>
</evidence>
<evidence type="ECO:0000313" key="1">
    <source>
        <dbReference type="EMBL" id="SIS88901.1"/>
    </source>
</evidence>
<dbReference type="Proteomes" id="UP000186156">
    <property type="component" value="Unassembled WGS sequence"/>
</dbReference>
<dbReference type="EMBL" id="FTOO01000006">
    <property type="protein sequence ID" value="SIS88901.1"/>
    <property type="molecule type" value="Genomic_DNA"/>
</dbReference>